<evidence type="ECO:0000313" key="2">
    <source>
        <dbReference type="Proteomes" id="UP000027981"/>
    </source>
</evidence>
<dbReference type="GeneID" id="43503498"/>
<reference evidence="2" key="1">
    <citation type="submission" date="2013-06" db="EMBL/GenBank/DDBJ databases">
        <title>Complete Genome Sequence of Hyperthermophilic Palaeococcus pacificus DY20341T, Isolated from a Deep-Sea Hydrothermal Sediments.</title>
        <authorList>
            <person name="Zeng X."/>
            <person name="Shao Z."/>
        </authorList>
    </citation>
    <scope>NUCLEOTIDE SEQUENCE [LARGE SCALE GENOMIC DNA]</scope>
    <source>
        <strain evidence="2">DY20341</strain>
    </source>
</reference>
<dbReference type="RefSeq" id="WP_158442498.1">
    <property type="nucleotide sequence ID" value="NZ_CP006019.1"/>
</dbReference>
<sequence length="56" mass="6721">MRGVLPREPESRYKAKEVERKLAIMKAQQERALGEKYEKVSLSTRIKRFFARILRK</sequence>
<dbReference type="Proteomes" id="UP000027981">
    <property type="component" value="Chromosome"/>
</dbReference>
<protein>
    <submittedName>
        <fullName evidence="1">Uncharacterized protein</fullName>
    </submittedName>
</protein>
<dbReference type="HOGENOM" id="CLU_3003282_0_0_2"/>
<accession>A0A075LWG9</accession>
<keyword evidence="2" id="KW-1185">Reference proteome</keyword>
<reference evidence="1 2" key="2">
    <citation type="journal article" date="2015" name="Genome Announc.">
        <title>Complete Genome Sequence of Hyperthermophilic Piezophilic Archaeon Palaeococcus pacificus DY20341T, Isolated from Deep-Sea Hydrothermal Sediments.</title>
        <authorList>
            <person name="Zeng X."/>
            <person name="Jebbar M."/>
            <person name="Shao Z."/>
        </authorList>
    </citation>
    <scope>NUCLEOTIDE SEQUENCE [LARGE SCALE GENOMIC DNA]</scope>
    <source>
        <strain evidence="1 2">DY20341</strain>
    </source>
</reference>
<dbReference type="STRING" id="1343739.PAP_02205"/>
<evidence type="ECO:0000313" key="1">
    <source>
        <dbReference type="EMBL" id="AIF68873.1"/>
    </source>
</evidence>
<dbReference type="EMBL" id="CP006019">
    <property type="protein sequence ID" value="AIF68873.1"/>
    <property type="molecule type" value="Genomic_DNA"/>
</dbReference>
<name>A0A075LWG9_9EURY</name>
<proteinExistence type="predicted"/>
<dbReference type="AlphaFoldDB" id="A0A075LWG9"/>
<organism evidence="1 2">
    <name type="scientific">Palaeococcus pacificus DY20341</name>
    <dbReference type="NCBI Taxonomy" id="1343739"/>
    <lineage>
        <taxon>Archaea</taxon>
        <taxon>Methanobacteriati</taxon>
        <taxon>Methanobacteriota</taxon>
        <taxon>Thermococci</taxon>
        <taxon>Thermococcales</taxon>
        <taxon>Thermococcaceae</taxon>
        <taxon>Palaeococcus</taxon>
    </lineage>
</organism>
<dbReference type="KEGG" id="ppac:PAP_02205"/>
<gene>
    <name evidence="1" type="ORF">PAP_02205</name>
</gene>